<evidence type="ECO:0000259" key="1">
    <source>
        <dbReference type="Pfam" id="PF12680"/>
    </source>
</evidence>
<dbReference type="InterPro" id="IPR037401">
    <property type="entry name" value="SnoaL-like"/>
</dbReference>
<keyword evidence="3" id="KW-1185">Reference proteome</keyword>
<name>A0A917SC50_9ACTN</name>
<comment type="caution">
    <text evidence="2">The sequence shown here is derived from an EMBL/GenBank/DDBJ whole genome shotgun (WGS) entry which is preliminary data.</text>
</comment>
<accession>A0A917SC50</accession>
<dbReference type="InterPro" id="IPR032710">
    <property type="entry name" value="NTF2-like_dom_sf"/>
</dbReference>
<dbReference type="SUPFAM" id="SSF54427">
    <property type="entry name" value="NTF2-like"/>
    <property type="match status" value="1"/>
</dbReference>
<dbReference type="RefSeq" id="WP_188896411.1">
    <property type="nucleotide sequence ID" value="NZ_BMMZ01000008.1"/>
</dbReference>
<reference evidence="2" key="2">
    <citation type="submission" date="2020-09" db="EMBL/GenBank/DDBJ databases">
        <authorList>
            <person name="Sun Q."/>
            <person name="Zhou Y."/>
        </authorList>
    </citation>
    <scope>NUCLEOTIDE SEQUENCE</scope>
    <source>
        <strain evidence="2">CGMCC 4.7306</strain>
    </source>
</reference>
<protein>
    <recommendedName>
        <fullName evidence="1">SnoaL-like domain-containing protein</fullName>
    </recommendedName>
</protein>
<proteinExistence type="predicted"/>
<dbReference type="EMBL" id="BMMZ01000008">
    <property type="protein sequence ID" value="GGL71644.1"/>
    <property type="molecule type" value="Genomic_DNA"/>
</dbReference>
<reference evidence="2" key="1">
    <citation type="journal article" date="2014" name="Int. J. Syst. Evol. Microbiol.">
        <title>Complete genome sequence of Corynebacterium casei LMG S-19264T (=DSM 44701T), isolated from a smear-ripened cheese.</title>
        <authorList>
            <consortium name="US DOE Joint Genome Institute (JGI-PGF)"/>
            <person name="Walter F."/>
            <person name="Albersmeier A."/>
            <person name="Kalinowski J."/>
            <person name="Ruckert C."/>
        </authorList>
    </citation>
    <scope>NUCLEOTIDE SEQUENCE</scope>
    <source>
        <strain evidence="2">CGMCC 4.7306</strain>
    </source>
</reference>
<dbReference type="Pfam" id="PF12680">
    <property type="entry name" value="SnoaL_2"/>
    <property type="match status" value="1"/>
</dbReference>
<dbReference type="AlphaFoldDB" id="A0A917SC50"/>
<feature type="domain" description="SnoaL-like" evidence="1">
    <location>
        <begin position="10"/>
        <end position="101"/>
    </location>
</feature>
<dbReference type="Proteomes" id="UP000613840">
    <property type="component" value="Unassembled WGS sequence"/>
</dbReference>
<gene>
    <name evidence="2" type="ORF">GCM10011575_32430</name>
</gene>
<dbReference type="Gene3D" id="3.10.450.50">
    <property type="match status" value="1"/>
</dbReference>
<sequence length="117" mass="12639">MTTAVETTLAHFNAWTGGDFEEALRHVSPDVVCDTPNGTLTGPEAYRGFMGPFAASLRSSKLLAAFGDDHQALIMYDAETALVADAPGAELHTVRDGLITSIKIIFDRQPFVEARRS</sequence>
<organism evidence="2 3">
    <name type="scientific">Microlunatus endophyticus</name>
    <dbReference type="NCBI Taxonomy" id="1716077"/>
    <lineage>
        <taxon>Bacteria</taxon>
        <taxon>Bacillati</taxon>
        <taxon>Actinomycetota</taxon>
        <taxon>Actinomycetes</taxon>
        <taxon>Propionibacteriales</taxon>
        <taxon>Propionibacteriaceae</taxon>
        <taxon>Microlunatus</taxon>
    </lineage>
</organism>
<evidence type="ECO:0000313" key="2">
    <source>
        <dbReference type="EMBL" id="GGL71644.1"/>
    </source>
</evidence>
<evidence type="ECO:0000313" key="3">
    <source>
        <dbReference type="Proteomes" id="UP000613840"/>
    </source>
</evidence>